<organism evidence="4 5">
    <name type="scientific">Aduncisulcus paluster</name>
    <dbReference type="NCBI Taxonomy" id="2918883"/>
    <lineage>
        <taxon>Eukaryota</taxon>
        <taxon>Metamonada</taxon>
        <taxon>Carpediemonas-like organisms</taxon>
        <taxon>Aduncisulcus</taxon>
    </lineage>
</organism>
<dbReference type="InterPro" id="IPR008984">
    <property type="entry name" value="SMAD_FHA_dom_sf"/>
</dbReference>
<gene>
    <name evidence="4" type="ORF">ADUPG1_000448</name>
</gene>
<keyword evidence="5" id="KW-1185">Reference proteome</keyword>
<dbReference type="CDD" id="cd00060">
    <property type="entry name" value="FHA"/>
    <property type="match status" value="1"/>
</dbReference>
<comment type="caution">
    <text evidence="4">The sequence shown here is derived from an EMBL/GenBank/DDBJ whole genome shotgun (WGS) entry which is preliminary data.</text>
</comment>
<dbReference type="Pfam" id="PF00498">
    <property type="entry name" value="FHA"/>
    <property type="match status" value="1"/>
</dbReference>
<evidence type="ECO:0000313" key="5">
    <source>
        <dbReference type="Proteomes" id="UP001057375"/>
    </source>
</evidence>
<protein>
    <recommendedName>
        <fullName evidence="3">FHA domain-containing protein</fullName>
    </recommendedName>
</protein>
<feature type="compositionally biased region" description="Acidic residues" evidence="2">
    <location>
        <begin position="153"/>
        <end position="169"/>
    </location>
</feature>
<sequence>MEDIEPNVLGFLSGGGVDKIELTKEEVTIGRGEANDIVIENRSVSQNHALLRFQSPTRAFLRDLKSTNGTMVNEKRVKGESILLNDGDVVKFGYSPGSFMFKYVNKSKWGKKEERRAPTETKKIPHSLYIPSATGITVKSGDELGDDEANAEYFHEEEEGEEEEEEDGKELERENNERNQLQHQPPHSSPPQPDPSKSFKQLYESNPVDVSADISHMRPPEIPASHSHPNRGDMNYFLDDGDLKRMEETMESVHRIEKMVKSYFQESSKFAQSLEKCQRIEELVKELEYDPAIKTTKIEDNPKQSDLKQYEEGEEDRDEFDRPFSGDKSRMAGSFRASFTSYANPSSSSPVRSSSSGTMERHHYLIHGLRESCQSLEDAFKSIGELKKDERVEISTALKRTMAGSSHAILKNLSVPPPEPIVYSLEQQQPSISGYQFPSELPNGAEMGHDSQLSPGIMAAPSSLASYFSSMLIEQQREIVQLKNKLLQHPQIAPQSHDIILLKQQVKTLKARENAAYEHAHKHLGSSVQKLTETIIRLEREKIDTHERLKELEDALVIERMERRDVESKNKALADTQEEITKLAEKEVTEARHQLSDLRDRLFKAASLAHSDPSRSCSMSGVSLIESIRTMEHQLEEKCELVHKLYAENNQLRNSLASLSTSDDVKDIYQMKARCEVLRASASFEERERMSQQLEREIERREEVEEQVKTMAENIDLLKTTGSMMEKDKAIQVLACLCSLLISDKR</sequence>
<feature type="coiled-coil region" evidence="1">
    <location>
        <begin position="684"/>
        <end position="721"/>
    </location>
</feature>
<feature type="coiled-coil region" evidence="1">
    <location>
        <begin position="528"/>
        <end position="601"/>
    </location>
</feature>
<keyword evidence="1" id="KW-0175">Coiled coil</keyword>
<feature type="domain" description="FHA" evidence="3">
    <location>
        <begin position="27"/>
        <end position="77"/>
    </location>
</feature>
<dbReference type="Proteomes" id="UP001057375">
    <property type="component" value="Unassembled WGS sequence"/>
</dbReference>
<dbReference type="InterPro" id="IPR000253">
    <property type="entry name" value="FHA_dom"/>
</dbReference>
<feature type="compositionally biased region" description="Basic and acidic residues" evidence="2">
    <location>
        <begin position="296"/>
        <end position="311"/>
    </location>
</feature>
<dbReference type="PANTHER" id="PTHR16079">
    <property type="entry name" value="UBIQUITIN LIGASE PROTEIN CHFR"/>
    <property type="match status" value="1"/>
</dbReference>
<evidence type="ECO:0000259" key="3">
    <source>
        <dbReference type="PROSITE" id="PS50006"/>
    </source>
</evidence>
<dbReference type="Gene3D" id="2.60.200.20">
    <property type="match status" value="1"/>
</dbReference>
<evidence type="ECO:0000256" key="2">
    <source>
        <dbReference type="SAM" id="MobiDB-lite"/>
    </source>
</evidence>
<reference evidence="4" key="1">
    <citation type="submission" date="2022-03" db="EMBL/GenBank/DDBJ databases">
        <title>Draft genome sequence of Aduncisulcus paluster, a free-living microaerophilic Fornicata.</title>
        <authorList>
            <person name="Yuyama I."/>
            <person name="Kume K."/>
            <person name="Tamura T."/>
            <person name="Inagaki Y."/>
            <person name="Hashimoto T."/>
        </authorList>
    </citation>
    <scope>NUCLEOTIDE SEQUENCE</scope>
    <source>
        <strain evidence="4">NY0171</strain>
    </source>
</reference>
<dbReference type="SMART" id="SM00240">
    <property type="entry name" value="FHA"/>
    <property type="match status" value="1"/>
</dbReference>
<dbReference type="PROSITE" id="PS50006">
    <property type="entry name" value="FHA_DOMAIN"/>
    <property type="match status" value="1"/>
</dbReference>
<proteinExistence type="predicted"/>
<feature type="region of interest" description="Disordered" evidence="2">
    <location>
        <begin position="295"/>
        <end position="327"/>
    </location>
</feature>
<evidence type="ECO:0000313" key="4">
    <source>
        <dbReference type="EMBL" id="GKT28131.1"/>
    </source>
</evidence>
<dbReference type="SUPFAM" id="SSF49879">
    <property type="entry name" value="SMAD/FHA domain"/>
    <property type="match status" value="1"/>
</dbReference>
<dbReference type="EMBL" id="BQXS01000160">
    <property type="protein sequence ID" value="GKT28131.1"/>
    <property type="molecule type" value="Genomic_DNA"/>
</dbReference>
<feature type="region of interest" description="Disordered" evidence="2">
    <location>
        <begin position="153"/>
        <end position="235"/>
    </location>
</feature>
<evidence type="ECO:0000256" key="1">
    <source>
        <dbReference type="SAM" id="Coils"/>
    </source>
</evidence>
<dbReference type="PANTHER" id="PTHR16079:SF4">
    <property type="entry name" value="E3 UBIQUITIN-PROTEIN LIGASE CHFR"/>
    <property type="match status" value="1"/>
</dbReference>
<dbReference type="InterPro" id="IPR052256">
    <property type="entry name" value="E3_ubiquitin-ligase_CHFR"/>
</dbReference>
<name>A0ABQ5K6D3_9EUKA</name>
<accession>A0ABQ5K6D3</accession>